<reference evidence="1" key="1">
    <citation type="journal article" date="2023" name="G3 (Bethesda)">
        <title>A reference genome for the long-term kleptoplast-retaining sea slug Elysia crispata morphotype clarki.</title>
        <authorList>
            <person name="Eastman K.E."/>
            <person name="Pendleton A.L."/>
            <person name="Shaikh M.A."/>
            <person name="Suttiyut T."/>
            <person name="Ogas R."/>
            <person name="Tomko P."/>
            <person name="Gavelis G."/>
            <person name="Widhalm J.R."/>
            <person name="Wisecaver J.H."/>
        </authorList>
    </citation>
    <scope>NUCLEOTIDE SEQUENCE</scope>
    <source>
        <strain evidence="1">ECLA1</strain>
    </source>
</reference>
<comment type="caution">
    <text evidence="1">The sequence shown here is derived from an EMBL/GenBank/DDBJ whole genome shotgun (WGS) entry which is preliminary data.</text>
</comment>
<dbReference type="AlphaFoldDB" id="A0AAE1B6H2"/>
<keyword evidence="2" id="KW-1185">Reference proteome</keyword>
<name>A0AAE1B6H2_9GAST</name>
<gene>
    <name evidence="1" type="ORF">RRG08_019356</name>
</gene>
<proteinExistence type="predicted"/>
<evidence type="ECO:0000313" key="1">
    <source>
        <dbReference type="EMBL" id="KAK3799557.1"/>
    </source>
</evidence>
<dbReference type="EMBL" id="JAWDGP010000555">
    <property type="protein sequence ID" value="KAK3799557.1"/>
    <property type="molecule type" value="Genomic_DNA"/>
</dbReference>
<organism evidence="1 2">
    <name type="scientific">Elysia crispata</name>
    <name type="common">lettuce slug</name>
    <dbReference type="NCBI Taxonomy" id="231223"/>
    <lineage>
        <taxon>Eukaryota</taxon>
        <taxon>Metazoa</taxon>
        <taxon>Spiralia</taxon>
        <taxon>Lophotrochozoa</taxon>
        <taxon>Mollusca</taxon>
        <taxon>Gastropoda</taxon>
        <taxon>Heterobranchia</taxon>
        <taxon>Euthyneura</taxon>
        <taxon>Panpulmonata</taxon>
        <taxon>Sacoglossa</taxon>
        <taxon>Placobranchoidea</taxon>
        <taxon>Plakobranchidae</taxon>
        <taxon>Elysia</taxon>
    </lineage>
</organism>
<sequence>MRCYPDLTIDSVDLLSRRLDLGAGPLALECQLQVGLDLVSQSLRVKQGRVTGNEDFCCSEQSRVAALP</sequence>
<evidence type="ECO:0000313" key="2">
    <source>
        <dbReference type="Proteomes" id="UP001283361"/>
    </source>
</evidence>
<accession>A0AAE1B6H2</accession>
<protein>
    <submittedName>
        <fullName evidence="1">Uncharacterized protein</fullName>
    </submittedName>
</protein>
<dbReference type="Proteomes" id="UP001283361">
    <property type="component" value="Unassembled WGS sequence"/>
</dbReference>